<dbReference type="OrthoDB" id="3613324at2"/>
<dbReference type="HOGENOM" id="CLU_067276_0_0_11"/>
<dbReference type="Proteomes" id="UP000006281">
    <property type="component" value="Chromosome"/>
</dbReference>
<accession>K0K726</accession>
<dbReference type="BioCyc" id="SESP1179773:BN6_RS24860-MONOMER"/>
<name>K0K726_SACES</name>
<gene>
    <name evidence="2" type="ordered locus">BN6_51370</name>
</gene>
<keyword evidence="3" id="KW-1185">Reference proteome</keyword>
<dbReference type="GO" id="GO:0005737">
    <property type="term" value="C:cytoplasm"/>
    <property type="evidence" value="ECO:0007669"/>
    <property type="project" value="TreeGrafter"/>
</dbReference>
<dbReference type="EMBL" id="HE804045">
    <property type="protein sequence ID" value="CCH32403.1"/>
    <property type="molecule type" value="Genomic_DNA"/>
</dbReference>
<reference evidence="2 3" key="1">
    <citation type="journal article" date="2012" name="BMC Genomics">
        <title>Complete genome sequence of Saccharothrix espanaensis DSM 44229T and comparison to the other completely sequenced Pseudonocardiaceae.</title>
        <authorList>
            <person name="Strobel T."/>
            <person name="Al-Dilaimi A."/>
            <person name="Blom J."/>
            <person name="Gessner A."/>
            <person name="Kalinowski J."/>
            <person name="Luzhetska M."/>
            <person name="Puhler A."/>
            <person name="Szczepanowski R."/>
            <person name="Bechthold A."/>
            <person name="Ruckert C."/>
        </authorList>
    </citation>
    <scope>NUCLEOTIDE SEQUENCE [LARGE SCALE GENOMIC DNA]</scope>
    <source>
        <strain evidence="3">ATCC 51144 / DSM 44229 / JCM 9112 / NBRC 15066 / NRRL 15764</strain>
    </source>
</reference>
<dbReference type="Gene3D" id="3.50.50.60">
    <property type="entry name" value="FAD/NAD(P)-binding domain"/>
    <property type="match status" value="1"/>
</dbReference>
<evidence type="ECO:0000313" key="2">
    <source>
        <dbReference type="EMBL" id="CCH32403.1"/>
    </source>
</evidence>
<dbReference type="KEGG" id="sesp:BN6_51370"/>
<evidence type="ECO:0000313" key="3">
    <source>
        <dbReference type="Proteomes" id="UP000006281"/>
    </source>
</evidence>
<dbReference type="SUPFAM" id="SSF51905">
    <property type="entry name" value="FAD/NAD(P)-binding domain"/>
    <property type="match status" value="1"/>
</dbReference>
<protein>
    <submittedName>
        <fullName evidence="2">FAD dependent oxidoreductase</fullName>
    </submittedName>
</protein>
<proteinExistence type="predicted"/>
<sequence>MSPTATPDVPDFDTVIVGAGVLGCALAHRLVGTGRRVALLDRRTVGSGCSGHAGAIASPLARNDRLRALSAHSRRWYADYRRQRPDAPLRTLPIHFLCAEGNTDALRERCTEPLRPTPEAALPPWIAVPGDTVVLGGPEALHGQVAELCRVLTGSAGVTVYECAPVLGWSGGPGAFTAELSDGRRVRARELVLAKGSWLAAADLPPGAPPPRTKKIVSYVLDLPAGPADPVVYLADHDAFLLPRPERGQWWLSITSPEWDCHPDDVPAASPDDLRIVRAVLAAYAPAAVSALRGASVHCDSYAGDGGPLVTTAPGRPVVVHGGSGSGFRYAPAAADAVLGALEVSR</sequence>
<dbReference type="InterPro" id="IPR006076">
    <property type="entry name" value="FAD-dep_OxRdtase"/>
</dbReference>
<dbReference type="PANTHER" id="PTHR13847">
    <property type="entry name" value="SARCOSINE DEHYDROGENASE-RELATED"/>
    <property type="match status" value="1"/>
</dbReference>
<evidence type="ECO:0000259" key="1">
    <source>
        <dbReference type="Pfam" id="PF01266"/>
    </source>
</evidence>
<dbReference type="eggNOG" id="COG0665">
    <property type="taxonomic scope" value="Bacteria"/>
</dbReference>
<dbReference type="Pfam" id="PF01266">
    <property type="entry name" value="DAO"/>
    <property type="match status" value="1"/>
</dbReference>
<dbReference type="AlphaFoldDB" id="K0K726"/>
<dbReference type="RefSeq" id="WP_015102515.1">
    <property type="nucleotide sequence ID" value="NC_019673.1"/>
</dbReference>
<dbReference type="PATRIC" id="fig|1179773.3.peg.5163"/>
<dbReference type="STRING" id="1179773.BN6_51370"/>
<feature type="domain" description="FAD dependent oxidoreductase" evidence="1">
    <location>
        <begin position="13"/>
        <end position="337"/>
    </location>
</feature>
<dbReference type="Gene3D" id="3.30.9.10">
    <property type="entry name" value="D-Amino Acid Oxidase, subunit A, domain 2"/>
    <property type="match status" value="1"/>
</dbReference>
<organism evidence="2 3">
    <name type="scientific">Saccharothrix espanaensis (strain ATCC 51144 / DSM 44229 / JCM 9112 / NBRC 15066 / NRRL 15764)</name>
    <dbReference type="NCBI Taxonomy" id="1179773"/>
    <lineage>
        <taxon>Bacteria</taxon>
        <taxon>Bacillati</taxon>
        <taxon>Actinomycetota</taxon>
        <taxon>Actinomycetes</taxon>
        <taxon>Pseudonocardiales</taxon>
        <taxon>Pseudonocardiaceae</taxon>
        <taxon>Saccharothrix</taxon>
    </lineage>
</organism>
<dbReference type="InterPro" id="IPR036188">
    <property type="entry name" value="FAD/NAD-bd_sf"/>
</dbReference>